<proteinExistence type="predicted"/>
<accession>A0A1X4NAK7</accession>
<keyword evidence="3" id="KW-1185">Reference proteome</keyword>
<evidence type="ECO:0000313" key="3">
    <source>
        <dbReference type="Proteomes" id="UP000193926"/>
    </source>
</evidence>
<name>A0A1X4NAK7_9RHOB</name>
<dbReference type="GO" id="GO:0005829">
    <property type="term" value="C:cytosol"/>
    <property type="evidence" value="ECO:0007669"/>
    <property type="project" value="TreeGrafter"/>
</dbReference>
<evidence type="ECO:0000259" key="1">
    <source>
        <dbReference type="Pfam" id="PF00248"/>
    </source>
</evidence>
<dbReference type="Pfam" id="PF00248">
    <property type="entry name" value="Aldo_ket_red"/>
    <property type="match status" value="1"/>
</dbReference>
<feature type="domain" description="NADP-dependent oxidoreductase" evidence="1">
    <location>
        <begin position="25"/>
        <end position="326"/>
    </location>
</feature>
<dbReference type="PANTHER" id="PTHR42686">
    <property type="entry name" value="GH17980P-RELATED"/>
    <property type="match status" value="1"/>
</dbReference>
<dbReference type="STRING" id="1123756.MGEO_19785"/>
<dbReference type="Gene3D" id="3.20.20.100">
    <property type="entry name" value="NADP-dependent oxidoreductase domain"/>
    <property type="match status" value="1"/>
</dbReference>
<dbReference type="PANTHER" id="PTHR42686:SF1">
    <property type="entry name" value="GH17980P-RELATED"/>
    <property type="match status" value="1"/>
</dbReference>
<gene>
    <name evidence="2" type="ORF">MGEO_19785</name>
</gene>
<sequence length="340" mass="37310">MVAEDRSGLMKKRQVGRTNLYIDVLGLGGAPLGGNFVDLDYEQAAELIEAARAAGITYYDTAPWYGFGRSERVMGDILRGKDYVLSDKVGRLLKPGPVSNPMDFGMINPLPFHVVYDYGYDGIMRAYEDNLQRLGLDRIDILLAHDIGTFQHGDANTRHFNDLMEGGYLAMAELRKCGDVKAIGLGVNENEVCIDALGIGDWDVFLLAGRYTLLEQTSVDTLFPACRAAGTTIICGGPFNSGILAGRDTWNYSKAPSEIVEKVRALAVVADQFSIPLPAAALQFPLGEDLVTSVIPGPRDKTEFEQIYEWFETPIPEEFWSTLKSKGLIHEGAPTPDHLA</sequence>
<organism evidence="2 3">
    <name type="scientific">Marivita geojedonensis</name>
    <dbReference type="NCBI Taxonomy" id="1123756"/>
    <lineage>
        <taxon>Bacteria</taxon>
        <taxon>Pseudomonadati</taxon>
        <taxon>Pseudomonadota</taxon>
        <taxon>Alphaproteobacteria</taxon>
        <taxon>Rhodobacterales</taxon>
        <taxon>Roseobacteraceae</taxon>
        <taxon>Marivita</taxon>
    </lineage>
</organism>
<evidence type="ECO:0000313" key="2">
    <source>
        <dbReference type="EMBL" id="OSQ43382.1"/>
    </source>
</evidence>
<dbReference type="EMBL" id="JFKC01000036">
    <property type="protein sequence ID" value="OSQ43382.1"/>
    <property type="molecule type" value="Genomic_DNA"/>
</dbReference>
<protein>
    <submittedName>
        <fullName evidence="2">Pyridoxal 4-dehydrogenase</fullName>
    </submittedName>
</protein>
<dbReference type="InterPro" id="IPR023210">
    <property type="entry name" value="NADP_OxRdtase_dom"/>
</dbReference>
<dbReference type="AlphaFoldDB" id="A0A1X4NAK7"/>
<dbReference type="Proteomes" id="UP000193926">
    <property type="component" value="Unassembled WGS sequence"/>
</dbReference>
<dbReference type="GO" id="GO:0016491">
    <property type="term" value="F:oxidoreductase activity"/>
    <property type="evidence" value="ECO:0007669"/>
    <property type="project" value="InterPro"/>
</dbReference>
<dbReference type="SUPFAM" id="SSF51430">
    <property type="entry name" value="NAD(P)-linked oxidoreductase"/>
    <property type="match status" value="1"/>
</dbReference>
<dbReference type="InterPro" id="IPR036812">
    <property type="entry name" value="NAD(P)_OxRdtase_dom_sf"/>
</dbReference>
<dbReference type="InterPro" id="IPR020471">
    <property type="entry name" value="AKR"/>
</dbReference>
<comment type="caution">
    <text evidence="2">The sequence shown here is derived from an EMBL/GenBank/DDBJ whole genome shotgun (WGS) entry which is preliminary data.</text>
</comment>
<reference evidence="2 3" key="1">
    <citation type="submission" date="2014-03" db="EMBL/GenBank/DDBJ databases">
        <title>The draft genome sequence of Marivita geojedonensis KCTC 23882.</title>
        <authorList>
            <person name="Lai Q."/>
            <person name="Shao Z."/>
        </authorList>
    </citation>
    <scope>NUCLEOTIDE SEQUENCE [LARGE SCALE GENOMIC DNA]</scope>
    <source>
        <strain evidence="2 3">DPG-138</strain>
    </source>
</reference>